<dbReference type="Proteomes" id="UP001165960">
    <property type="component" value="Unassembled WGS sequence"/>
</dbReference>
<keyword evidence="2" id="KW-1185">Reference proteome</keyword>
<sequence length="139" mass="15088">MTPPLTPQPDHLLEPTAAAETTSTQLFGVLYITLTGLVDSMVPNSGPWSLLGQSHPFYGGPYPPAQLYLILSHPRPLPTTGFLTIRSLAYQFQLSNETPEFANLFVIVLTPATLLPPAFLLSTCPIAHLPCWPPACVFC</sequence>
<name>A0ACC2RHP0_9FUNG</name>
<accession>A0ACC2RHP0</accession>
<dbReference type="EMBL" id="QTSX02007221">
    <property type="protein sequence ID" value="KAJ9049544.1"/>
    <property type="molecule type" value="Genomic_DNA"/>
</dbReference>
<protein>
    <submittedName>
        <fullName evidence="1">Uncharacterized protein</fullName>
    </submittedName>
</protein>
<proteinExistence type="predicted"/>
<comment type="caution">
    <text evidence="1">The sequence shown here is derived from an EMBL/GenBank/DDBJ whole genome shotgun (WGS) entry which is preliminary data.</text>
</comment>
<gene>
    <name evidence="1" type="ORF">DSO57_1023347</name>
</gene>
<reference evidence="1" key="1">
    <citation type="submission" date="2022-04" db="EMBL/GenBank/DDBJ databases">
        <title>Genome of the entomopathogenic fungus Entomophthora muscae.</title>
        <authorList>
            <person name="Elya C."/>
            <person name="Lovett B.R."/>
            <person name="Lee E."/>
            <person name="Macias A.M."/>
            <person name="Hajek A.E."/>
            <person name="De Bivort B.L."/>
            <person name="Kasson M.T."/>
            <person name="De Fine Licht H.H."/>
            <person name="Stajich J.E."/>
        </authorList>
    </citation>
    <scope>NUCLEOTIDE SEQUENCE</scope>
    <source>
        <strain evidence="1">Berkeley</strain>
    </source>
</reference>
<evidence type="ECO:0000313" key="1">
    <source>
        <dbReference type="EMBL" id="KAJ9049544.1"/>
    </source>
</evidence>
<organism evidence="1 2">
    <name type="scientific">Entomophthora muscae</name>
    <dbReference type="NCBI Taxonomy" id="34485"/>
    <lineage>
        <taxon>Eukaryota</taxon>
        <taxon>Fungi</taxon>
        <taxon>Fungi incertae sedis</taxon>
        <taxon>Zoopagomycota</taxon>
        <taxon>Entomophthoromycotina</taxon>
        <taxon>Entomophthoromycetes</taxon>
        <taxon>Entomophthorales</taxon>
        <taxon>Entomophthoraceae</taxon>
        <taxon>Entomophthora</taxon>
    </lineage>
</organism>
<evidence type="ECO:0000313" key="2">
    <source>
        <dbReference type="Proteomes" id="UP001165960"/>
    </source>
</evidence>